<evidence type="ECO:0000313" key="5">
    <source>
        <dbReference type="EMBL" id="MDK2124778.1"/>
    </source>
</evidence>
<reference evidence="5" key="1">
    <citation type="submission" date="2023-03" db="EMBL/GenBank/DDBJ databases">
        <title>Chitinimonas shenzhenensis gen. nov., sp. nov., a novel member of family Burkholderiaceae isolated from activated sludge collected in Shen Zhen, China.</title>
        <authorList>
            <person name="Wang X."/>
        </authorList>
    </citation>
    <scope>NUCLEOTIDE SEQUENCE</scope>
    <source>
        <strain evidence="5">DQS-5</strain>
    </source>
</reference>
<proteinExistence type="inferred from homology"/>
<dbReference type="PROSITE" id="PS50810">
    <property type="entry name" value="FRATAXIN_2"/>
    <property type="match status" value="1"/>
</dbReference>
<dbReference type="InterPro" id="IPR036524">
    <property type="entry name" value="Frataxin/CyaY_sf"/>
</dbReference>
<evidence type="ECO:0000256" key="4">
    <source>
        <dbReference type="HAMAP-Rule" id="MF_00142"/>
    </source>
</evidence>
<comment type="caution">
    <text evidence="5">The sequence shown here is derived from an EMBL/GenBank/DDBJ whole genome shotgun (WGS) entry which is preliminary data.</text>
</comment>
<keyword evidence="3 4" id="KW-0408">Iron</keyword>
<dbReference type="NCBIfam" id="TIGR03421">
    <property type="entry name" value="FeS_CyaY"/>
    <property type="match status" value="1"/>
</dbReference>
<evidence type="ECO:0000256" key="2">
    <source>
        <dbReference type="ARBA" id="ARBA00022723"/>
    </source>
</evidence>
<keyword evidence="2 4" id="KW-0479">Metal-binding</keyword>
<keyword evidence="6" id="KW-1185">Reference proteome</keyword>
<evidence type="ECO:0000256" key="1">
    <source>
        <dbReference type="ARBA" id="ARBA00008183"/>
    </source>
</evidence>
<dbReference type="InterPro" id="IPR002908">
    <property type="entry name" value="Frataxin/CyaY"/>
</dbReference>
<evidence type="ECO:0000256" key="3">
    <source>
        <dbReference type="ARBA" id="ARBA00023004"/>
    </source>
</evidence>
<dbReference type="InterPro" id="IPR047584">
    <property type="entry name" value="CyaY"/>
</dbReference>
<protein>
    <recommendedName>
        <fullName evidence="4">Iron-sulfur cluster assembly protein CyaY</fullName>
    </recommendedName>
</protein>
<dbReference type="SUPFAM" id="SSF55387">
    <property type="entry name" value="Frataxin/Nqo15-like"/>
    <property type="match status" value="1"/>
</dbReference>
<dbReference type="EMBL" id="JARRAF010000012">
    <property type="protein sequence ID" value="MDK2124778.1"/>
    <property type="molecule type" value="Genomic_DNA"/>
</dbReference>
<dbReference type="Pfam" id="PF01491">
    <property type="entry name" value="Frataxin_Cyay"/>
    <property type="match status" value="1"/>
</dbReference>
<evidence type="ECO:0000313" key="6">
    <source>
        <dbReference type="Proteomes" id="UP001172778"/>
    </source>
</evidence>
<accession>A0ABT7E0A6</accession>
<comment type="similarity">
    <text evidence="1 4">Belongs to the frataxin family.</text>
</comment>
<gene>
    <name evidence="4 5" type="primary">cyaY</name>
    <name evidence="5" type="ORF">PZA18_12040</name>
</gene>
<name>A0ABT7E0A6_9NEIS</name>
<dbReference type="HAMAP" id="MF_00142">
    <property type="entry name" value="CyaY"/>
    <property type="match status" value="1"/>
</dbReference>
<sequence length="105" mass="11930">MDESAFLTQTDAIFEKIQHQIDKSGLDIEPSQNGNVLELEFADGSKIIVNRHTFNQEMWIAARSGGFHYRNLDGIWKNTRDEGEFFSTLALLISTQSDSPFTFEA</sequence>
<dbReference type="Gene3D" id="3.30.920.10">
    <property type="entry name" value="Frataxin/CyaY"/>
    <property type="match status" value="1"/>
</dbReference>
<dbReference type="SMART" id="SM01219">
    <property type="entry name" value="Frataxin_Cyay"/>
    <property type="match status" value="1"/>
</dbReference>
<organism evidence="5 6">
    <name type="scientific">Parachitinimonas caeni</name>
    <dbReference type="NCBI Taxonomy" id="3031301"/>
    <lineage>
        <taxon>Bacteria</taxon>
        <taxon>Pseudomonadati</taxon>
        <taxon>Pseudomonadota</taxon>
        <taxon>Betaproteobacteria</taxon>
        <taxon>Neisseriales</taxon>
        <taxon>Chitinibacteraceae</taxon>
        <taxon>Parachitinimonas</taxon>
    </lineage>
</organism>
<dbReference type="Proteomes" id="UP001172778">
    <property type="component" value="Unassembled WGS sequence"/>
</dbReference>
<comment type="function">
    <text evidence="4">Involved in iron-sulfur (Fe-S) cluster assembly. May act as a regulator of Fe-S biogenesis.</text>
</comment>
<dbReference type="RefSeq" id="WP_284101092.1">
    <property type="nucleotide sequence ID" value="NZ_JARRAF010000012.1"/>
</dbReference>